<evidence type="ECO:0000313" key="6">
    <source>
        <dbReference type="EMBL" id="GAI31571.1"/>
    </source>
</evidence>
<dbReference type="InterPro" id="IPR014729">
    <property type="entry name" value="Rossmann-like_a/b/a_fold"/>
</dbReference>
<dbReference type="SUPFAM" id="SSF52374">
    <property type="entry name" value="Nucleotidylyl transferase"/>
    <property type="match status" value="1"/>
</dbReference>
<dbReference type="PROSITE" id="PS00178">
    <property type="entry name" value="AA_TRNA_LIGASE_I"/>
    <property type="match status" value="1"/>
</dbReference>
<proteinExistence type="predicted"/>
<dbReference type="PANTHER" id="PTHR37940">
    <property type="entry name" value="LYSINE--TRNA LIGASE"/>
    <property type="match status" value="1"/>
</dbReference>
<name>X1NMY3_9ZZZZ</name>
<dbReference type="Gene3D" id="3.40.50.620">
    <property type="entry name" value="HUPs"/>
    <property type="match status" value="1"/>
</dbReference>
<gene>
    <name evidence="6" type="ORF">S06H3_28875</name>
</gene>
<keyword evidence="5" id="KW-0030">Aminoacyl-tRNA synthetase</keyword>
<dbReference type="InterPro" id="IPR001412">
    <property type="entry name" value="aa-tRNA-synth_I_CS"/>
</dbReference>
<dbReference type="GO" id="GO:0004824">
    <property type="term" value="F:lysine-tRNA ligase activity"/>
    <property type="evidence" value="ECO:0007669"/>
    <property type="project" value="InterPro"/>
</dbReference>
<dbReference type="EMBL" id="BARV01016885">
    <property type="protein sequence ID" value="GAI31571.1"/>
    <property type="molecule type" value="Genomic_DNA"/>
</dbReference>
<evidence type="ECO:0000256" key="5">
    <source>
        <dbReference type="ARBA" id="ARBA00023146"/>
    </source>
</evidence>
<evidence type="ECO:0000256" key="3">
    <source>
        <dbReference type="ARBA" id="ARBA00022741"/>
    </source>
</evidence>
<keyword evidence="3" id="KW-0547">Nucleotide-binding</keyword>
<reference evidence="6" key="1">
    <citation type="journal article" date="2014" name="Front. Microbiol.">
        <title>High frequency of phylogenetically diverse reductive dehalogenase-homologous genes in deep subseafloor sedimentary metagenomes.</title>
        <authorList>
            <person name="Kawai M."/>
            <person name="Futagami T."/>
            <person name="Toyoda A."/>
            <person name="Takaki Y."/>
            <person name="Nishi S."/>
            <person name="Hori S."/>
            <person name="Arai W."/>
            <person name="Tsubouchi T."/>
            <person name="Morono Y."/>
            <person name="Uchiyama I."/>
            <person name="Ito T."/>
            <person name="Fujiyama A."/>
            <person name="Inagaki F."/>
            <person name="Takami H."/>
        </authorList>
    </citation>
    <scope>NUCLEOTIDE SEQUENCE</scope>
    <source>
        <strain evidence="6">Expedition CK06-06</strain>
    </source>
</reference>
<sequence length="191" mass="22116">MHWADVLADQLLKEKKKHVLATGITPSGPIHIGNMREILTTDAVYRSIIEKGGNADFIYIADDFDPLRKVYPYLPKSYEKYVGKPISEIPCPCGEHKSYADHYLTSFLNSLEEIGVTPRVYRANEMYKNGEYNEAIQIALENTDKIRKIIEKISKRKLPKEWLPFNIRCGKCERMTVAKPVLYEYPIIEYK</sequence>
<evidence type="ECO:0000256" key="1">
    <source>
        <dbReference type="ARBA" id="ARBA00022490"/>
    </source>
</evidence>
<keyword evidence="4" id="KW-0067">ATP-binding</keyword>
<evidence type="ECO:0000256" key="2">
    <source>
        <dbReference type="ARBA" id="ARBA00022598"/>
    </source>
</evidence>
<keyword evidence="2" id="KW-0436">Ligase</keyword>
<feature type="non-terminal residue" evidence="6">
    <location>
        <position position="191"/>
    </location>
</feature>
<evidence type="ECO:0008006" key="7">
    <source>
        <dbReference type="Google" id="ProtNLM"/>
    </source>
</evidence>
<evidence type="ECO:0000256" key="4">
    <source>
        <dbReference type="ARBA" id="ARBA00022840"/>
    </source>
</evidence>
<comment type="caution">
    <text evidence="6">The sequence shown here is derived from an EMBL/GenBank/DDBJ whole genome shotgun (WGS) entry which is preliminary data.</text>
</comment>
<keyword evidence="1" id="KW-0963">Cytoplasm</keyword>
<dbReference type="GO" id="GO:0006430">
    <property type="term" value="P:lysyl-tRNA aminoacylation"/>
    <property type="evidence" value="ECO:0007669"/>
    <property type="project" value="InterPro"/>
</dbReference>
<dbReference type="InterPro" id="IPR002904">
    <property type="entry name" value="Lys-tRNA-ligase"/>
</dbReference>
<dbReference type="Pfam" id="PF01921">
    <property type="entry name" value="tRNA-synt_1f"/>
    <property type="match status" value="1"/>
</dbReference>
<accession>X1NMY3</accession>
<dbReference type="GO" id="GO:0005737">
    <property type="term" value="C:cytoplasm"/>
    <property type="evidence" value="ECO:0007669"/>
    <property type="project" value="InterPro"/>
</dbReference>
<dbReference type="PANTHER" id="PTHR37940:SF1">
    <property type="entry name" value="LYSINE--TRNA LIGASE"/>
    <property type="match status" value="1"/>
</dbReference>
<protein>
    <recommendedName>
        <fullName evidence="7">Lysine--tRNA ligase</fullName>
    </recommendedName>
</protein>
<organism evidence="6">
    <name type="scientific">marine sediment metagenome</name>
    <dbReference type="NCBI Taxonomy" id="412755"/>
    <lineage>
        <taxon>unclassified sequences</taxon>
        <taxon>metagenomes</taxon>
        <taxon>ecological metagenomes</taxon>
    </lineage>
</organism>
<dbReference type="GO" id="GO:0005524">
    <property type="term" value="F:ATP binding"/>
    <property type="evidence" value="ECO:0007669"/>
    <property type="project" value="UniProtKB-KW"/>
</dbReference>
<dbReference type="AlphaFoldDB" id="X1NMY3"/>
<dbReference type="NCBIfam" id="TIGR00467">
    <property type="entry name" value="lysS_arch"/>
    <property type="match status" value="1"/>
</dbReference>